<feature type="region of interest" description="Disordered" evidence="1">
    <location>
        <begin position="88"/>
        <end position="138"/>
    </location>
</feature>
<dbReference type="AlphaFoldDB" id="A0A0A0LS34"/>
<sequence length="240" mass="26088">MCFQFANFCPFDSEFSAEGFCLSFLVGSDFPQFIFFLMEIPKLNPSSTHRELNPSEETRNSQKISVCSQSNGVHYSTNSDSFVIDMNGFSSNGGTKESTTNPRITLQRNSSRKGPQRGGDKMIANNSAPIDRDSSSPTVGATMAEKAAGPAAAVAVGSQQDHLGVPQVHHQITITTGNTAAPVERAILRRNSFRRPPSSWMLDPKKVLLLFATVSCIGSMVLIYFTLAIGKPNAEQRGFD</sequence>
<name>A0A0A0LS34_CUCSA</name>
<accession>A0A0A0LS34</accession>
<feature type="compositionally biased region" description="Basic and acidic residues" evidence="1">
    <location>
        <begin position="48"/>
        <end position="60"/>
    </location>
</feature>
<feature type="transmembrane region" description="Helical" evidence="2">
    <location>
        <begin position="207"/>
        <end position="230"/>
    </location>
</feature>
<evidence type="ECO:0000313" key="4">
    <source>
        <dbReference type="Proteomes" id="UP000029981"/>
    </source>
</evidence>
<dbReference type="Gramene" id="KGN64553">
    <property type="protein sequence ID" value="KGN64553"/>
    <property type="gene ID" value="Csa_1G064750"/>
</dbReference>
<dbReference type="OMA" id="IIPNHTN"/>
<proteinExistence type="predicted"/>
<protein>
    <submittedName>
        <fullName evidence="3">Uncharacterized protein</fullName>
    </submittedName>
</protein>
<keyword evidence="2" id="KW-0812">Transmembrane</keyword>
<feature type="compositionally biased region" description="Polar residues" evidence="1">
    <location>
        <begin position="88"/>
        <end position="109"/>
    </location>
</feature>
<evidence type="ECO:0000256" key="2">
    <source>
        <dbReference type="SAM" id="Phobius"/>
    </source>
</evidence>
<dbReference type="EMBL" id="CM002922">
    <property type="protein sequence ID" value="KGN64553.1"/>
    <property type="molecule type" value="Genomic_DNA"/>
</dbReference>
<keyword evidence="2" id="KW-1133">Transmembrane helix</keyword>
<evidence type="ECO:0000313" key="3">
    <source>
        <dbReference type="EMBL" id="KGN64553.1"/>
    </source>
</evidence>
<keyword evidence="4" id="KW-1185">Reference proteome</keyword>
<dbReference type="eggNOG" id="ENOG502RY5Q">
    <property type="taxonomic scope" value="Eukaryota"/>
</dbReference>
<gene>
    <name evidence="3" type="ORF">Csa_1G064750</name>
</gene>
<keyword evidence="2" id="KW-0472">Membrane</keyword>
<reference evidence="3 4" key="3">
    <citation type="journal article" date="2010" name="BMC Genomics">
        <title>Transcriptome sequencing and comparative analysis of cucumber flowers with different sex types.</title>
        <authorList>
            <person name="Guo S."/>
            <person name="Zheng Y."/>
            <person name="Joung J.G."/>
            <person name="Liu S."/>
            <person name="Zhang Z."/>
            <person name="Crasta O.R."/>
            <person name="Sobral B.W."/>
            <person name="Xu Y."/>
            <person name="Huang S."/>
            <person name="Fei Z."/>
        </authorList>
    </citation>
    <scope>NUCLEOTIDE SEQUENCE [LARGE SCALE GENOMIC DNA]</scope>
    <source>
        <strain evidence="4">cv. 9930</strain>
    </source>
</reference>
<reference evidence="3 4" key="2">
    <citation type="journal article" date="2009" name="PLoS ONE">
        <title>An integrated genetic and cytogenetic map of the cucumber genome.</title>
        <authorList>
            <person name="Ren Y."/>
            <person name="Zhang Z."/>
            <person name="Liu J."/>
            <person name="Staub J.E."/>
            <person name="Han Y."/>
            <person name="Cheng Z."/>
            <person name="Li X."/>
            <person name="Lu J."/>
            <person name="Miao H."/>
            <person name="Kang H."/>
            <person name="Xie B."/>
            <person name="Gu X."/>
            <person name="Wang X."/>
            <person name="Du Y."/>
            <person name="Jin W."/>
            <person name="Huang S."/>
        </authorList>
    </citation>
    <scope>NUCLEOTIDE SEQUENCE [LARGE SCALE GENOMIC DNA]</scope>
    <source>
        <strain evidence="4">cv. 9930</strain>
    </source>
</reference>
<dbReference type="STRING" id="3659.A0A0A0LS34"/>
<reference evidence="3 4" key="1">
    <citation type="journal article" date="2009" name="Nat. Genet.">
        <title>The genome of the cucumber, Cucumis sativus L.</title>
        <authorList>
            <person name="Huang S."/>
            <person name="Li R."/>
            <person name="Zhang Z."/>
            <person name="Li L."/>
            <person name="Gu X."/>
            <person name="Fan W."/>
            <person name="Lucas W.J."/>
            <person name="Wang X."/>
            <person name="Xie B."/>
            <person name="Ni P."/>
            <person name="Ren Y."/>
            <person name="Zhu H."/>
            <person name="Li J."/>
            <person name="Lin K."/>
            <person name="Jin W."/>
            <person name="Fei Z."/>
            <person name="Li G."/>
            <person name="Staub J."/>
            <person name="Kilian A."/>
            <person name="van der Vossen E.A."/>
            <person name="Wu Y."/>
            <person name="Guo J."/>
            <person name="He J."/>
            <person name="Jia Z."/>
            <person name="Ren Y."/>
            <person name="Tian G."/>
            <person name="Lu Y."/>
            <person name="Ruan J."/>
            <person name="Qian W."/>
            <person name="Wang M."/>
            <person name="Huang Q."/>
            <person name="Li B."/>
            <person name="Xuan Z."/>
            <person name="Cao J."/>
            <person name="Asan"/>
            <person name="Wu Z."/>
            <person name="Zhang J."/>
            <person name="Cai Q."/>
            <person name="Bai Y."/>
            <person name="Zhao B."/>
            <person name="Han Y."/>
            <person name="Li Y."/>
            <person name="Li X."/>
            <person name="Wang S."/>
            <person name="Shi Q."/>
            <person name="Liu S."/>
            <person name="Cho W.K."/>
            <person name="Kim J.Y."/>
            <person name="Xu Y."/>
            <person name="Heller-Uszynska K."/>
            <person name="Miao H."/>
            <person name="Cheng Z."/>
            <person name="Zhang S."/>
            <person name="Wu J."/>
            <person name="Yang Y."/>
            <person name="Kang H."/>
            <person name="Li M."/>
            <person name="Liang H."/>
            <person name="Ren X."/>
            <person name="Shi Z."/>
            <person name="Wen M."/>
            <person name="Jian M."/>
            <person name="Yang H."/>
            <person name="Zhang G."/>
            <person name="Yang Z."/>
            <person name="Chen R."/>
            <person name="Liu S."/>
            <person name="Li J."/>
            <person name="Ma L."/>
            <person name="Liu H."/>
            <person name="Zhou Y."/>
            <person name="Zhao J."/>
            <person name="Fang X."/>
            <person name="Li G."/>
            <person name="Fang L."/>
            <person name="Li Y."/>
            <person name="Liu D."/>
            <person name="Zheng H."/>
            <person name="Zhang Y."/>
            <person name="Qin N."/>
            <person name="Li Z."/>
            <person name="Yang G."/>
            <person name="Yang S."/>
            <person name="Bolund L."/>
            <person name="Kristiansen K."/>
            <person name="Zheng H."/>
            <person name="Li S."/>
            <person name="Zhang X."/>
            <person name="Yang H."/>
            <person name="Wang J."/>
            <person name="Sun R."/>
            <person name="Zhang B."/>
            <person name="Jiang S."/>
            <person name="Wang J."/>
            <person name="Du Y."/>
            <person name="Li S."/>
        </authorList>
    </citation>
    <scope>NUCLEOTIDE SEQUENCE [LARGE SCALE GENOMIC DNA]</scope>
    <source>
        <strain evidence="4">cv. 9930</strain>
    </source>
</reference>
<dbReference type="Proteomes" id="UP000029981">
    <property type="component" value="Chromosome 1"/>
</dbReference>
<dbReference type="PANTHER" id="PTHR34064">
    <property type="entry name" value="OS04G0672300 PROTEIN"/>
    <property type="match status" value="1"/>
</dbReference>
<reference evidence="3 4" key="4">
    <citation type="journal article" date="2011" name="BMC Genomics">
        <title>RNA-Seq improves annotation of protein-coding genes in the cucumber genome.</title>
        <authorList>
            <person name="Li Z."/>
            <person name="Zhang Z."/>
            <person name="Yan P."/>
            <person name="Huang S."/>
            <person name="Fei Z."/>
            <person name="Lin K."/>
        </authorList>
    </citation>
    <scope>NUCLEOTIDE SEQUENCE [LARGE SCALE GENOMIC DNA]</scope>
    <source>
        <strain evidence="4">cv. 9930</strain>
    </source>
</reference>
<organism evidence="3 4">
    <name type="scientific">Cucumis sativus</name>
    <name type="common">Cucumber</name>
    <dbReference type="NCBI Taxonomy" id="3659"/>
    <lineage>
        <taxon>Eukaryota</taxon>
        <taxon>Viridiplantae</taxon>
        <taxon>Streptophyta</taxon>
        <taxon>Embryophyta</taxon>
        <taxon>Tracheophyta</taxon>
        <taxon>Spermatophyta</taxon>
        <taxon>Magnoliopsida</taxon>
        <taxon>eudicotyledons</taxon>
        <taxon>Gunneridae</taxon>
        <taxon>Pentapetalae</taxon>
        <taxon>rosids</taxon>
        <taxon>fabids</taxon>
        <taxon>Cucurbitales</taxon>
        <taxon>Cucurbitaceae</taxon>
        <taxon>Benincaseae</taxon>
        <taxon>Cucumis</taxon>
    </lineage>
</organism>
<evidence type="ECO:0000256" key="1">
    <source>
        <dbReference type="SAM" id="MobiDB-lite"/>
    </source>
</evidence>
<dbReference type="PANTHER" id="PTHR34064:SF4">
    <property type="entry name" value="PROTEIN, PUTATIVE-RELATED"/>
    <property type="match status" value="1"/>
</dbReference>
<feature type="region of interest" description="Disordered" evidence="1">
    <location>
        <begin position="46"/>
        <end position="65"/>
    </location>
</feature>